<feature type="transmembrane region" description="Helical" evidence="2">
    <location>
        <begin position="154"/>
        <end position="176"/>
    </location>
</feature>
<evidence type="ECO:0000313" key="5">
    <source>
        <dbReference type="Proteomes" id="UP000266861"/>
    </source>
</evidence>
<keyword evidence="2" id="KW-1133">Transmembrane helix</keyword>
<feature type="signal peptide" evidence="3">
    <location>
        <begin position="1"/>
        <end position="23"/>
    </location>
</feature>
<sequence length="431" mass="49616">MVRHHIILFFILFLIYLINGTLSEPSPANITCPSPLINDPNPSLFKSTCSEGCCLRCPFVNNFYPENKIDNIYYILSFIRIASFFAVLIIVLSYIVLPNKREHPAVTVLCFNSSLLIFLGITFFYTGDHKRIQCANDITQANISNNFLCGIQGIILIFTTFTLILYCFLLILHLHFQTVWHSNIIQRCYIIFQMFVLSISSFLTLLPAITKQISFEFGAVCLVSYQKAEWYFWTPLAVFVISGFIIHIWTFIHIAKSQCMFFEHGFDESTFSTADTTTSITKKEVLNAIKIQWRALMLALILLFTFIIYWVYKFISIRELSPLTSIEEIPAWIDQWKSCLINASALPINAQNRCSSISMPHVPSISLIVVAEFLTSILGISIFIIFGSSINFWNEWRFWFQNNRIGHLFEKPSQSQSHQTSQNSESHSSWV</sequence>
<dbReference type="STRING" id="1348612.A0A397G8S4"/>
<dbReference type="PANTHER" id="PTHR31787:SF3">
    <property type="entry name" value="FRIZZLED AND SMOOTHENED-LIKE PROTEIN H"/>
    <property type="match status" value="1"/>
</dbReference>
<feature type="transmembrane region" description="Helical" evidence="2">
    <location>
        <begin position="230"/>
        <end position="252"/>
    </location>
</feature>
<protein>
    <recommendedName>
        <fullName evidence="6">G-protein coupled receptors family 2 profile 2 domain-containing protein</fullName>
    </recommendedName>
</protein>
<dbReference type="InterPro" id="IPR050949">
    <property type="entry name" value="GPCR_Fz/Smo-like"/>
</dbReference>
<dbReference type="EMBL" id="PQFF01000519">
    <property type="protein sequence ID" value="RHZ46304.1"/>
    <property type="molecule type" value="Genomic_DNA"/>
</dbReference>
<evidence type="ECO:0000256" key="3">
    <source>
        <dbReference type="SAM" id="SignalP"/>
    </source>
</evidence>
<reference evidence="4 5" key="1">
    <citation type="submission" date="2018-08" db="EMBL/GenBank/DDBJ databases">
        <title>Genome and evolution of the arbuscular mycorrhizal fungus Diversispora epigaea (formerly Glomus versiforme) and its bacterial endosymbionts.</title>
        <authorList>
            <person name="Sun X."/>
            <person name="Fei Z."/>
            <person name="Harrison M."/>
        </authorList>
    </citation>
    <scope>NUCLEOTIDE SEQUENCE [LARGE SCALE GENOMIC DNA]</scope>
    <source>
        <strain evidence="4 5">IT104</strain>
    </source>
</reference>
<feature type="region of interest" description="Disordered" evidence="1">
    <location>
        <begin position="412"/>
        <end position="431"/>
    </location>
</feature>
<feature type="transmembrane region" description="Helical" evidence="2">
    <location>
        <begin position="72"/>
        <end position="97"/>
    </location>
</feature>
<keyword evidence="2" id="KW-0812">Transmembrane</keyword>
<evidence type="ECO:0008006" key="6">
    <source>
        <dbReference type="Google" id="ProtNLM"/>
    </source>
</evidence>
<dbReference type="AlphaFoldDB" id="A0A397G8S4"/>
<evidence type="ECO:0000256" key="1">
    <source>
        <dbReference type="SAM" id="MobiDB-lite"/>
    </source>
</evidence>
<feature type="transmembrane region" description="Helical" evidence="2">
    <location>
        <begin position="104"/>
        <end position="125"/>
    </location>
</feature>
<name>A0A397G8S4_9GLOM</name>
<feature type="compositionally biased region" description="Low complexity" evidence="1">
    <location>
        <begin position="413"/>
        <end position="431"/>
    </location>
</feature>
<dbReference type="Proteomes" id="UP000266861">
    <property type="component" value="Unassembled WGS sequence"/>
</dbReference>
<feature type="transmembrane region" description="Helical" evidence="2">
    <location>
        <begin position="293"/>
        <end position="312"/>
    </location>
</feature>
<proteinExistence type="predicted"/>
<accession>A0A397G8S4</accession>
<gene>
    <name evidence="4" type="ORF">Glove_627g42</name>
</gene>
<dbReference type="PANTHER" id="PTHR31787">
    <property type="entry name" value="G-PROTEIN-COUPLED RECEPTOR GPCR FAMILY PROTEIN"/>
    <property type="match status" value="1"/>
</dbReference>
<evidence type="ECO:0000256" key="2">
    <source>
        <dbReference type="SAM" id="Phobius"/>
    </source>
</evidence>
<keyword evidence="3" id="KW-0732">Signal</keyword>
<feature type="transmembrane region" description="Helical" evidence="2">
    <location>
        <begin position="188"/>
        <end position="210"/>
    </location>
</feature>
<dbReference type="Gene3D" id="1.20.1070.10">
    <property type="entry name" value="Rhodopsin 7-helix transmembrane proteins"/>
    <property type="match status" value="1"/>
</dbReference>
<comment type="caution">
    <text evidence="4">The sequence shown here is derived from an EMBL/GenBank/DDBJ whole genome shotgun (WGS) entry which is preliminary data.</text>
</comment>
<dbReference type="OrthoDB" id="26203at2759"/>
<keyword evidence="2" id="KW-0472">Membrane</keyword>
<keyword evidence="5" id="KW-1185">Reference proteome</keyword>
<organism evidence="4 5">
    <name type="scientific">Diversispora epigaea</name>
    <dbReference type="NCBI Taxonomy" id="1348612"/>
    <lineage>
        <taxon>Eukaryota</taxon>
        <taxon>Fungi</taxon>
        <taxon>Fungi incertae sedis</taxon>
        <taxon>Mucoromycota</taxon>
        <taxon>Glomeromycotina</taxon>
        <taxon>Glomeromycetes</taxon>
        <taxon>Diversisporales</taxon>
        <taxon>Diversisporaceae</taxon>
        <taxon>Diversispora</taxon>
    </lineage>
</organism>
<feature type="transmembrane region" description="Helical" evidence="2">
    <location>
        <begin position="365"/>
        <end position="387"/>
    </location>
</feature>
<evidence type="ECO:0000313" key="4">
    <source>
        <dbReference type="EMBL" id="RHZ46304.1"/>
    </source>
</evidence>
<feature type="chain" id="PRO_5017472712" description="G-protein coupled receptors family 2 profile 2 domain-containing protein" evidence="3">
    <location>
        <begin position="24"/>
        <end position="431"/>
    </location>
</feature>